<protein>
    <submittedName>
        <fullName evidence="1">Uncharacterized protein</fullName>
    </submittedName>
</protein>
<name>A0ACB9YGL3_PLABR</name>
<proteinExistence type="predicted"/>
<keyword evidence="2" id="KW-1185">Reference proteome</keyword>
<dbReference type="Proteomes" id="UP001056978">
    <property type="component" value="Chromosome 2"/>
</dbReference>
<evidence type="ECO:0000313" key="2">
    <source>
        <dbReference type="Proteomes" id="UP001056978"/>
    </source>
</evidence>
<sequence>MEQQIKSLLFIKIFTFILLFWICHFYIYMMAFNKLFDINYNHHRELYTRNYRSLAKYKQYNHSSITCINEQLPNGVNNKSDITSKEKYAERKKNHSNRVLPTNEKSHRKDTKSKSYIFETKKYSHLEKKIFKELDYADFLKNNRTISDKIYKKIIFKKCGLRFALPLLLFLVLALSFILDKFCGYGLTYVLYKVILLCSPVVQVSDLSGISYLSHIKNLSKLYTKPASPALVHLYDILNRPPLNWFTKVLIKKNGSPVRFENHCVPYFLGFLIYFVPLFILGIILISAVFYYHKKVKKFEKIKFRKK</sequence>
<comment type="caution">
    <text evidence="1">The sequence shown here is derived from an EMBL/GenBank/DDBJ whole genome shotgun (WGS) entry which is preliminary data.</text>
</comment>
<accession>A0ACB9YGL3</accession>
<dbReference type="EMBL" id="CM043770">
    <property type="protein sequence ID" value="KAI4841050.1"/>
    <property type="molecule type" value="Genomic_DNA"/>
</dbReference>
<reference evidence="1" key="1">
    <citation type="submission" date="2022-06" db="EMBL/GenBank/DDBJ databases">
        <title>The First Complete Genome of the Simian Malaria Parasite Plasmodium brasilianum.</title>
        <authorList>
            <person name="Bajic M."/>
            <person name="Ravishankar S."/>
        </authorList>
    </citation>
    <scope>NUCLEOTIDE SEQUENCE</scope>
    <source>
        <strain evidence="1">Bolivian I</strain>
    </source>
</reference>
<organism evidence="1 2">
    <name type="scientific">Plasmodium brasilianum</name>
    <dbReference type="NCBI Taxonomy" id="5824"/>
    <lineage>
        <taxon>Eukaryota</taxon>
        <taxon>Sar</taxon>
        <taxon>Alveolata</taxon>
        <taxon>Apicomplexa</taxon>
        <taxon>Aconoidasida</taxon>
        <taxon>Haemosporida</taxon>
        <taxon>Plasmodiidae</taxon>
        <taxon>Plasmodium</taxon>
        <taxon>Plasmodium (Plasmodium)</taxon>
    </lineage>
</organism>
<evidence type="ECO:0000313" key="1">
    <source>
        <dbReference type="EMBL" id="KAI4841050.1"/>
    </source>
</evidence>
<gene>
    <name evidence="1" type="ORF">MKS88_000818</name>
</gene>